<dbReference type="Gene3D" id="3.30.70.3270">
    <property type="match status" value="1"/>
</dbReference>
<evidence type="ECO:0000256" key="5">
    <source>
        <dbReference type="ARBA" id="ARBA00022737"/>
    </source>
</evidence>
<dbReference type="InterPro" id="IPR017900">
    <property type="entry name" value="4Fe4S_Fe_S_CS"/>
</dbReference>
<keyword evidence="2" id="KW-0004">4Fe-4S</keyword>
<gene>
    <name evidence="13" type="primary">mbhN</name>
    <name evidence="13" type="ORF">BARAN1_0184</name>
</gene>
<dbReference type="SUPFAM" id="SSF54862">
    <property type="entry name" value="4Fe-4S ferredoxins"/>
    <property type="match status" value="1"/>
</dbReference>
<dbReference type="PROSITE" id="PS51379">
    <property type="entry name" value="4FE4S_FER_2"/>
    <property type="match status" value="2"/>
</dbReference>
<dbReference type="GO" id="GO:0016651">
    <property type="term" value="F:oxidoreductase activity, acting on NAD(P)H"/>
    <property type="evidence" value="ECO:0007669"/>
    <property type="project" value="InterPro"/>
</dbReference>
<dbReference type="GO" id="GO:0016020">
    <property type="term" value="C:membrane"/>
    <property type="evidence" value="ECO:0007669"/>
    <property type="project" value="InterPro"/>
</dbReference>
<keyword evidence="3" id="KW-0874">Quinone</keyword>
<dbReference type="RefSeq" id="WP_122030461.1">
    <property type="nucleotide sequence ID" value="NZ_LS483254.1"/>
</dbReference>
<dbReference type="GO" id="GO:0051539">
    <property type="term" value="F:4 iron, 4 sulfur cluster binding"/>
    <property type="evidence" value="ECO:0007669"/>
    <property type="project" value="UniProtKB-KW"/>
</dbReference>
<dbReference type="PANTHER" id="PTHR10849:SF24">
    <property type="entry name" value="NADH-QUINONE OXIDOREDUCTASE SUBUNIT I 2"/>
    <property type="match status" value="1"/>
</dbReference>
<dbReference type="Proteomes" id="UP000249818">
    <property type="component" value="Chromosome BARAN1"/>
</dbReference>
<dbReference type="NCBIfam" id="NF006221">
    <property type="entry name" value="PRK08348.1"/>
    <property type="match status" value="1"/>
</dbReference>
<organism evidence="13 14">
    <name type="scientific">Candidatus Bipolaricaulis anaerobius</name>
    <dbReference type="NCBI Taxonomy" id="2026885"/>
    <lineage>
        <taxon>Bacteria</taxon>
        <taxon>Candidatus Bipolaricaulota</taxon>
        <taxon>Candidatus Bipolaricaulia</taxon>
        <taxon>Candidatus Bipolaricaulales</taxon>
        <taxon>Candidatus Bipolaricaulaceae</taxon>
        <taxon>Candidatus Bipolaricaulis</taxon>
    </lineage>
</organism>
<dbReference type="InterPro" id="IPR010226">
    <property type="entry name" value="NADH_quinone_OxRdtase_chainI"/>
</dbReference>
<evidence type="ECO:0000256" key="8">
    <source>
        <dbReference type="ARBA" id="ARBA00023014"/>
    </source>
</evidence>
<keyword evidence="4" id="KW-0479">Metal-binding</keyword>
<keyword evidence="14" id="KW-1185">Reference proteome</keyword>
<evidence type="ECO:0000313" key="13">
    <source>
        <dbReference type="EMBL" id="SQD92209.1"/>
    </source>
</evidence>
<name>A0A2X3KZ43_9BACT</name>
<evidence type="ECO:0000256" key="7">
    <source>
        <dbReference type="ARBA" id="ARBA00023004"/>
    </source>
</evidence>
<dbReference type="GO" id="GO:0016829">
    <property type="term" value="F:lyase activity"/>
    <property type="evidence" value="ECO:0007669"/>
    <property type="project" value="UniProtKB-KW"/>
</dbReference>
<dbReference type="GO" id="GO:0046872">
    <property type="term" value="F:metal ion binding"/>
    <property type="evidence" value="ECO:0007669"/>
    <property type="project" value="UniProtKB-KW"/>
</dbReference>
<keyword evidence="11" id="KW-0472">Membrane</keyword>
<dbReference type="PANTHER" id="PTHR10849">
    <property type="entry name" value="NADH DEHYDROGENASE UBIQUINONE IRON-SULFUR PROTEIN 8, MITOCHONDRIAL"/>
    <property type="match status" value="1"/>
</dbReference>
<protein>
    <submittedName>
        <fullName evidence="13">Membrane bound hydrogenase subunit mbhN, 4Fe-4S ferredoxin iron-sulfur binding domain-containing protein (Or Formate hydrogenlyase subunit 6/NADH:ubiquinone oxidoreductase 23 kD subunit (Chain I))</fullName>
    </submittedName>
</protein>
<sequence>MILKTLFSQLFTRPATNRFPAKYMPKSVVGFLGRVKEGKATLVPPVPVPPKFRGKIAYDREKCIGCQLCIRVCPAKVIEFLPEEKKIRMHVARCTFCAQCVDACPVDALAASPDFLLSATDRSSAALTVE</sequence>
<dbReference type="AlphaFoldDB" id="A0A2X3KZ43"/>
<evidence type="ECO:0000256" key="10">
    <source>
        <dbReference type="ARBA" id="ARBA00023075"/>
    </source>
</evidence>
<evidence type="ECO:0000313" key="14">
    <source>
        <dbReference type="Proteomes" id="UP000249818"/>
    </source>
</evidence>
<proteinExistence type="predicted"/>
<evidence type="ECO:0000256" key="4">
    <source>
        <dbReference type="ARBA" id="ARBA00022723"/>
    </source>
</evidence>
<dbReference type="PROSITE" id="PS00198">
    <property type="entry name" value="4FE4S_FER_1"/>
    <property type="match status" value="2"/>
</dbReference>
<reference evidence="14" key="1">
    <citation type="submission" date="2018-05" db="EMBL/GenBank/DDBJ databases">
        <authorList>
            <person name="Hao L."/>
        </authorList>
    </citation>
    <scope>NUCLEOTIDE SEQUENCE [LARGE SCALE GENOMIC DNA]</scope>
</reference>
<keyword evidence="10 13" id="KW-0830">Ubiquinone</keyword>
<evidence type="ECO:0000256" key="3">
    <source>
        <dbReference type="ARBA" id="ARBA00022719"/>
    </source>
</evidence>
<keyword evidence="9" id="KW-0520">NAD</keyword>
<evidence type="ECO:0000256" key="2">
    <source>
        <dbReference type="ARBA" id="ARBA00022485"/>
    </source>
</evidence>
<evidence type="ECO:0000259" key="12">
    <source>
        <dbReference type="PROSITE" id="PS51379"/>
    </source>
</evidence>
<keyword evidence="1" id="KW-1003">Cell membrane</keyword>
<keyword evidence="7" id="KW-0408">Iron</keyword>
<feature type="domain" description="4Fe-4S ferredoxin-type" evidence="12">
    <location>
        <begin position="85"/>
        <end position="114"/>
    </location>
</feature>
<accession>A0A2X3KZ43</accession>
<keyword evidence="6" id="KW-1278">Translocase</keyword>
<dbReference type="EMBL" id="LS483254">
    <property type="protein sequence ID" value="SQD92209.1"/>
    <property type="molecule type" value="Genomic_DNA"/>
</dbReference>
<dbReference type="KEGG" id="bana:BARAN1_0184"/>
<feature type="domain" description="4Fe-4S ferredoxin-type" evidence="12">
    <location>
        <begin position="54"/>
        <end position="83"/>
    </location>
</feature>
<keyword evidence="13" id="KW-0456">Lyase</keyword>
<dbReference type="GO" id="GO:0048038">
    <property type="term" value="F:quinone binding"/>
    <property type="evidence" value="ECO:0007669"/>
    <property type="project" value="UniProtKB-KW"/>
</dbReference>
<dbReference type="Pfam" id="PF13237">
    <property type="entry name" value="Fer4_10"/>
    <property type="match status" value="1"/>
</dbReference>
<dbReference type="OrthoDB" id="9803192at2"/>
<evidence type="ECO:0000256" key="11">
    <source>
        <dbReference type="ARBA" id="ARBA00023136"/>
    </source>
</evidence>
<evidence type="ECO:0000256" key="1">
    <source>
        <dbReference type="ARBA" id="ARBA00022475"/>
    </source>
</evidence>
<evidence type="ECO:0000256" key="6">
    <source>
        <dbReference type="ARBA" id="ARBA00022967"/>
    </source>
</evidence>
<keyword evidence="5" id="KW-0677">Repeat</keyword>
<dbReference type="InterPro" id="IPR017896">
    <property type="entry name" value="4Fe4S_Fe-S-bd"/>
</dbReference>
<evidence type="ECO:0000256" key="9">
    <source>
        <dbReference type="ARBA" id="ARBA00023027"/>
    </source>
</evidence>
<keyword evidence="8" id="KW-0411">Iron-sulfur</keyword>